<accession>A0A916NP36</accession>
<sequence>MVGAGVISAGLVGVFAFPAYATPETEELRFTTPVQQELVTADAEASVQTQLPEAKKEVVATPAVVTTTDDAAEDTSNGGFDGKDLPAGEGASGLVAAALAQVGDYQDCTAVVERALRAIGYSVGDLGTIPSQYLAYGSLVTSGGYAPGDILFWPGSHVAVYIGNGQAVHGGWNGSTVVAGLSTIHGYPSAVVRLK</sequence>
<keyword evidence="3" id="KW-0788">Thiol protease</keyword>
<evidence type="ECO:0000313" key="7">
    <source>
        <dbReference type="Proteomes" id="UP000693892"/>
    </source>
</evidence>
<dbReference type="Pfam" id="PF00877">
    <property type="entry name" value="NLPC_P60"/>
    <property type="match status" value="1"/>
</dbReference>
<feature type="signal peptide" evidence="4">
    <location>
        <begin position="1"/>
        <end position="21"/>
    </location>
</feature>
<comment type="caution">
    <text evidence="6">The sequence shown here is derived from an EMBL/GenBank/DDBJ whole genome shotgun (WGS) entry which is preliminary data.</text>
</comment>
<reference evidence="6" key="1">
    <citation type="submission" date="2021-06" db="EMBL/GenBank/DDBJ databases">
        <authorList>
            <person name="Criscuolo A."/>
        </authorList>
    </citation>
    <scope>NUCLEOTIDE SEQUENCE</scope>
    <source>
        <strain evidence="6">CIP111803</strain>
    </source>
</reference>
<protein>
    <recommendedName>
        <fullName evidence="5">NlpC/P60 domain-containing protein</fullName>
    </recommendedName>
</protein>
<evidence type="ECO:0000313" key="6">
    <source>
        <dbReference type="EMBL" id="CAG7616968.1"/>
    </source>
</evidence>
<feature type="domain" description="NlpC/P60" evidence="5">
    <location>
        <begin position="69"/>
        <end position="195"/>
    </location>
</feature>
<name>A0A916NP36_9MICO</name>
<keyword evidence="4" id="KW-0732">Signal</keyword>
<dbReference type="EMBL" id="CAJVAP010000025">
    <property type="protein sequence ID" value="CAG7616968.1"/>
    <property type="molecule type" value="Genomic_DNA"/>
</dbReference>
<dbReference type="GO" id="GO:0006508">
    <property type="term" value="P:proteolysis"/>
    <property type="evidence" value="ECO:0007669"/>
    <property type="project" value="UniProtKB-KW"/>
</dbReference>
<dbReference type="AlphaFoldDB" id="A0A916NP36"/>
<dbReference type="Proteomes" id="UP000693892">
    <property type="component" value="Unassembled WGS sequence"/>
</dbReference>
<evidence type="ECO:0000256" key="4">
    <source>
        <dbReference type="SAM" id="SignalP"/>
    </source>
</evidence>
<dbReference type="PROSITE" id="PS51935">
    <property type="entry name" value="NLPC_P60"/>
    <property type="match status" value="1"/>
</dbReference>
<keyword evidence="7" id="KW-1185">Reference proteome</keyword>
<feature type="chain" id="PRO_5038379967" description="NlpC/P60 domain-containing protein" evidence="4">
    <location>
        <begin position="22"/>
        <end position="195"/>
    </location>
</feature>
<evidence type="ECO:0000256" key="2">
    <source>
        <dbReference type="ARBA" id="ARBA00022801"/>
    </source>
</evidence>
<organism evidence="6 7">
    <name type="scientific">Leucobacter soli</name>
    <dbReference type="NCBI Taxonomy" id="2812850"/>
    <lineage>
        <taxon>Bacteria</taxon>
        <taxon>Bacillati</taxon>
        <taxon>Actinomycetota</taxon>
        <taxon>Actinomycetes</taxon>
        <taxon>Micrococcales</taxon>
        <taxon>Microbacteriaceae</taxon>
        <taxon>Leucobacter</taxon>
    </lineage>
</organism>
<gene>
    <name evidence="6" type="ORF">LEUCIP111803_02048</name>
</gene>
<dbReference type="GO" id="GO:0008234">
    <property type="term" value="F:cysteine-type peptidase activity"/>
    <property type="evidence" value="ECO:0007669"/>
    <property type="project" value="UniProtKB-KW"/>
</dbReference>
<evidence type="ECO:0000256" key="1">
    <source>
        <dbReference type="ARBA" id="ARBA00022670"/>
    </source>
</evidence>
<keyword evidence="2" id="KW-0378">Hydrolase</keyword>
<keyword evidence="1" id="KW-0645">Protease</keyword>
<evidence type="ECO:0000259" key="5">
    <source>
        <dbReference type="PROSITE" id="PS51935"/>
    </source>
</evidence>
<evidence type="ECO:0000256" key="3">
    <source>
        <dbReference type="ARBA" id="ARBA00022807"/>
    </source>
</evidence>
<dbReference type="InterPro" id="IPR000064">
    <property type="entry name" value="NLP_P60_dom"/>
</dbReference>
<proteinExistence type="predicted"/>